<organism evidence="1 2">
    <name type="scientific">Tribonema minus</name>
    <dbReference type="NCBI Taxonomy" id="303371"/>
    <lineage>
        <taxon>Eukaryota</taxon>
        <taxon>Sar</taxon>
        <taxon>Stramenopiles</taxon>
        <taxon>Ochrophyta</taxon>
        <taxon>PX clade</taxon>
        <taxon>Xanthophyceae</taxon>
        <taxon>Tribonematales</taxon>
        <taxon>Tribonemataceae</taxon>
        <taxon>Tribonema</taxon>
    </lineage>
</organism>
<dbReference type="Proteomes" id="UP000664859">
    <property type="component" value="Unassembled WGS sequence"/>
</dbReference>
<dbReference type="AlphaFoldDB" id="A0A835Z5D5"/>
<name>A0A835Z5D5_9STRA</name>
<protein>
    <submittedName>
        <fullName evidence="1">Uncharacterized protein</fullName>
    </submittedName>
</protein>
<dbReference type="EMBL" id="JAFCMP010000112">
    <property type="protein sequence ID" value="KAG5186434.1"/>
    <property type="molecule type" value="Genomic_DNA"/>
</dbReference>
<comment type="caution">
    <text evidence="1">The sequence shown here is derived from an EMBL/GenBank/DDBJ whole genome shotgun (WGS) entry which is preliminary data.</text>
</comment>
<evidence type="ECO:0000313" key="1">
    <source>
        <dbReference type="EMBL" id="KAG5186434.1"/>
    </source>
</evidence>
<reference evidence="1" key="1">
    <citation type="submission" date="2021-02" db="EMBL/GenBank/DDBJ databases">
        <title>First Annotated Genome of the Yellow-green Alga Tribonema minus.</title>
        <authorList>
            <person name="Mahan K.M."/>
        </authorList>
    </citation>
    <scope>NUCLEOTIDE SEQUENCE</scope>
    <source>
        <strain evidence="1">UTEX B ZZ1240</strain>
    </source>
</reference>
<evidence type="ECO:0000313" key="2">
    <source>
        <dbReference type="Proteomes" id="UP000664859"/>
    </source>
</evidence>
<proteinExistence type="predicted"/>
<accession>A0A835Z5D5</accession>
<sequence>MKLPWTTLGHFSALTTELRYHAGIRYYRDIDNTPKAFITEYQPALQQLRLDAVIDEGLLWAQHPLEDLDLDIPKPTTLPVEHYHDGFRTTFGTAQLNGGAVEIIENMLGQHRLSSAVVENGGLPIEAKTTRTGAYMAECAYTYTLHPSLSVQSPIVVTTRFELPNTVQLKVEFGCMVHVLRFHLRPDRYSSTVFWYCSRNYGKGAMFDNVISKLVRDIVKKKSNGASTPAESKIVTFRRRSCKFVGL</sequence>
<keyword evidence="2" id="KW-1185">Reference proteome</keyword>
<gene>
    <name evidence="1" type="ORF">JKP88DRAFT_241041</name>
</gene>